<dbReference type="Gene3D" id="3.30.360.10">
    <property type="entry name" value="Dihydrodipicolinate Reductase, domain 2"/>
    <property type="match status" value="1"/>
</dbReference>
<dbReference type="InterPro" id="IPR000683">
    <property type="entry name" value="Gfo/Idh/MocA-like_OxRdtase_N"/>
</dbReference>
<dbReference type="SUPFAM" id="SSF51735">
    <property type="entry name" value="NAD(P)-binding Rossmann-fold domains"/>
    <property type="match status" value="1"/>
</dbReference>
<dbReference type="PANTHER" id="PTHR43377:SF1">
    <property type="entry name" value="BILIVERDIN REDUCTASE A"/>
    <property type="match status" value="1"/>
</dbReference>
<dbReference type="Pfam" id="PF01408">
    <property type="entry name" value="GFO_IDH_MocA"/>
    <property type="match status" value="1"/>
</dbReference>
<accession>A0A6B2M224</accession>
<dbReference type="Pfam" id="PF22725">
    <property type="entry name" value="GFO_IDH_MocA_C3"/>
    <property type="match status" value="1"/>
</dbReference>
<organism evidence="3 4">
    <name type="scientific">Oceanipulchritudo coccoides</name>
    <dbReference type="NCBI Taxonomy" id="2706888"/>
    <lineage>
        <taxon>Bacteria</taxon>
        <taxon>Pseudomonadati</taxon>
        <taxon>Verrucomicrobiota</taxon>
        <taxon>Opitutia</taxon>
        <taxon>Puniceicoccales</taxon>
        <taxon>Oceanipulchritudinaceae</taxon>
        <taxon>Oceanipulchritudo</taxon>
    </lineage>
</organism>
<dbReference type="EMBL" id="JAAGNX010000001">
    <property type="protein sequence ID" value="NDV61780.1"/>
    <property type="molecule type" value="Genomic_DNA"/>
</dbReference>
<gene>
    <name evidence="3" type="ORF">G0Q06_04890</name>
</gene>
<proteinExistence type="predicted"/>
<evidence type="ECO:0000259" key="2">
    <source>
        <dbReference type="Pfam" id="PF22725"/>
    </source>
</evidence>
<dbReference type="Proteomes" id="UP000478417">
    <property type="component" value="Unassembled WGS sequence"/>
</dbReference>
<dbReference type="InterPro" id="IPR036291">
    <property type="entry name" value="NAD(P)-bd_dom_sf"/>
</dbReference>
<dbReference type="GO" id="GO:0000166">
    <property type="term" value="F:nucleotide binding"/>
    <property type="evidence" value="ECO:0007669"/>
    <property type="project" value="InterPro"/>
</dbReference>
<dbReference type="PANTHER" id="PTHR43377">
    <property type="entry name" value="BILIVERDIN REDUCTASE A"/>
    <property type="match status" value="1"/>
</dbReference>
<reference evidence="3 4" key="1">
    <citation type="submission" date="2020-02" db="EMBL/GenBank/DDBJ databases">
        <title>Albibacoteraceae fam. nov., the first described family within the subdivision 4 Verrucomicrobia.</title>
        <authorList>
            <person name="Xi F."/>
        </authorList>
    </citation>
    <scope>NUCLEOTIDE SEQUENCE [LARGE SCALE GENOMIC DNA]</scope>
    <source>
        <strain evidence="3 4">CK1056</strain>
    </source>
</reference>
<name>A0A6B2M224_9BACT</name>
<dbReference type="InterPro" id="IPR051450">
    <property type="entry name" value="Gfo/Idh/MocA_Oxidoreductases"/>
</dbReference>
<dbReference type="AlphaFoldDB" id="A0A6B2M224"/>
<dbReference type="SUPFAM" id="SSF55347">
    <property type="entry name" value="Glyceraldehyde-3-phosphate dehydrogenase-like, C-terminal domain"/>
    <property type="match status" value="1"/>
</dbReference>
<dbReference type="InterPro" id="IPR055170">
    <property type="entry name" value="GFO_IDH_MocA-like_dom"/>
</dbReference>
<evidence type="ECO:0000259" key="1">
    <source>
        <dbReference type="Pfam" id="PF01408"/>
    </source>
</evidence>
<sequence>MSNIEQVKCGVIGVGSLGQHHARIYAALPGVELVGICDADPSRAAEIASQHGTTAFESPEALAAECEAISIVVPTDLHAQVAVPVMEAGAHVLVEKPICASLEEAAIVLEAAKRTDRLVQVGHIEHFNPVMSYLEEHVREPLYITADRLAPFNIRGTEVGVVLDLMIHDIGVIQQLVKSPIAKLDSVGVDVLSGKEDIANARIQFANGCVANINTSRVSTKKVREIRVFQKDGYLSLNFMEQNGHLVRKSGAGLEKEMIPIEKDEPLKLELQSFVDCVREKRSPKVGGVEAASALEVAIRITEQIRVQMPGRK</sequence>
<comment type="caution">
    <text evidence="3">The sequence shown here is derived from an EMBL/GenBank/DDBJ whole genome shotgun (WGS) entry which is preliminary data.</text>
</comment>
<dbReference type="Gene3D" id="3.40.50.720">
    <property type="entry name" value="NAD(P)-binding Rossmann-like Domain"/>
    <property type="match status" value="1"/>
</dbReference>
<evidence type="ECO:0000313" key="3">
    <source>
        <dbReference type="EMBL" id="NDV61780.1"/>
    </source>
</evidence>
<feature type="domain" description="Gfo/Idh/MocA-like oxidoreductase N-terminal" evidence="1">
    <location>
        <begin position="7"/>
        <end position="123"/>
    </location>
</feature>
<dbReference type="RefSeq" id="WP_163963014.1">
    <property type="nucleotide sequence ID" value="NZ_JAAGNX010000001.1"/>
</dbReference>
<protein>
    <submittedName>
        <fullName evidence="3">Gfo/Idh/MocA family oxidoreductase</fullName>
    </submittedName>
</protein>
<evidence type="ECO:0000313" key="4">
    <source>
        <dbReference type="Proteomes" id="UP000478417"/>
    </source>
</evidence>
<feature type="domain" description="GFO/IDH/MocA-like oxidoreductase" evidence="2">
    <location>
        <begin position="158"/>
        <end position="235"/>
    </location>
</feature>
<keyword evidence="4" id="KW-1185">Reference proteome</keyword>